<feature type="transmembrane region" description="Helical" evidence="1">
    <location>
        <begin position="134"/>
        <end position="154"/>
    </location>
</feature>
<name>A0A846WU40_9ACTN</name>
<dbReference type="EMBL" id="JAAXPC010000027">
    <property type="protein sequence ID" value="NKY05015.1"/>
    <property type="molecule type" value="Genomic_DNA"/>
</dbReference>
<dbReference type="RefSeq" id="WP_006368993.1">
    <property type="nucleotide sequence ID" value="NZ_CP116236.1"/>
</dbReference>
<feature type="transmembrane region" description="Helical" evidence="1">
    <location>
        <begin position="54"/>
        <end position="72"/>
    </location>
</feature>
<sequence length="203" mass="21396">MNALLMILGLAPWFVFSLVAQNTGDNVALAAGVACAIAFAMAAWGAFRGRSWKILDVTAIAVFGILAVVGLFAGDQLNVTLTNFARGGLTFVLAAIMLISAFTIPFTEQYARESVDPALWHSPIFREKNRRISLVWAGAVFLMGCSHVVAGVLADHAAPGTAPGNVILNWVIPIVLIVLAVKQTQRIAGAQVPATATTTSHQA</sequence>
<accession>A0A846WU40</accession>
<protein>
    <recommendedName>
        <fullName evidence="4">Intracellular septation protein A</fullName>
    </recommendedName>
</protein>
<evidence type="ECO:0000313" key="3">
    <source>
        <dbReference type="Proteomes" id="UP000563898"/>
    </source>
</evidence>
<keyword evidence="1" id="KW-1133">Transmembrane helix</keyword>
<evidence type="ECO:0000256" key="1">
    <source>
        <dbReference type="SAM" id="Phobius"/>
    </source>
</evidence>
<feature type="transmembrane region" description="Helical" evidence="1">
    <location>
        <begin position="84"/>
        <end position="104"/>
    </location>
</feature>
<feature type="transmembrane region" description="Helical" evidence="1">
    <location>
        <begin position="27"/>
        <end position="47"/>
    </location>
</feature>
<feature type="transmembrane region" description="Helical" evidence="1">
    <location>
        <begin position="160"/>
        <end position="181"/>
    </location>
</feature>
<gene>
    <name evidence="2" type="ORF">HGA05_25990</name>
</gene>
<evidence type="ECO:0008006" key="4">
    <source>
        <dbReference type="Google" id="ProtNLM"/>
    </source>
</evidence>
<proteinExistence type="predicted"/>
<comment type="caution">
    <text evidence="2">The sequence shown here is derived from an EMBL/GenBank/DDBJ whole genome shotgun (WGS) entry which is preliminary data.</text>
</comment>
<evidence type="ECO:0000313" key="2">
    <source>
        <dbReference type="EMBL" id="NKY05015.1"/>
    </source>
</evidence>
<organism evidence="2 3">
    <name type="scientific">Gordonia polyisoprenivorans</name>
    <dbReference type="NCBI Taxonomy" id="84595"/>
    <lineage>
        <taxon>Bacteria</taxon>
        <taxon>Bacillati</taxon>
        <taxon>Actinomycetota</taxon>
        <taxon>Actinomycetes</taxon>
        <taxon>Mycobacteriales</taxon>
        <taxon>Gordoniaceae</taxon>
        <taxon>Gordonia</taxon>
    </lineage>
</organism>
<reference evidence="2 3" key="1">
    <citation type="submission" date="2020-04" db="EMBL/GenBank/DDBJ databases">
        <title>MicrobeNet Type strains.</title>
        <authorList>
            <person name="Nicholson A.C."/>
        </authorList>
    </citation>
    <scope>NUCLEOTIDE SEQUENCE [LARGE SCALE GENOMIC DNA]</scope>
    <source>
        <strain evidence="2 3">ATCC BAA-14</strain>
    </source>
</reference>
<keyword evidence="1" id="KW-0812">Transmembrane</keyword>
<dbReference type="AlphaFoldDB" id="A0A846WU40"/>
<dbReference type="Proteomes" id="UP000563898">
    <property type="component" value="Unassembled WGS sequence"/>
</dbReference>
<keyword evidence="1" id="KW-0472">Membrane</keyword>